<dbReference type="RefSeq" id="WP_238289481.1">
    <property type="nucleotide sequence ID" value="NZ_BPQS01000015.1"/>
</dbReference>
<organism evidence="2 3">
    <name type="scientific">Methylobacterium longum</name>
    <dbReference type="NCBI Taxonomy" id="767694"/>
    <lineage>
        <taxon>Bacteria</taxon>
        <taxon>Pseudomonadati</taxon>
        <taxon>Pseudomonadota</taxon>
        <taxon>Alphaproteobacteria</taxon>
        <taxon>Hyphomicrobiales</taxon>
        <taxon>Methylobacteriaceae</taxon>
        <taxon>Methylobacterium</taxon>
    </lineage>
</organism>
<protein>
    <submittedName>
        <fullName evidence="2">WcbI family polysaccharide biosynthesis putative acetyltransferase</fullName>
    </submittedName>
</protein>
<feature type="domain" description="Polysaccharide biosynthesis enzyme WcbI" evidence="1">
    <location>
        <begin position="60"/>
        <end position="268"/>
    </location>
</feature>
<evidence type="ECO:0000313" key="2">
    <source>
        <dbReference type="EMBL" id="MDN3570912.1"/>
    </source>
</evidence>
<evidence type="ECO:0000259" key="1">
    <source>
        <dbReference type="Pfam" id="PF18588"/>
    </source>
</evidence>
<accession>A0ABT8AME5</accession>
<dbReference type="Pfam" id="PF18588">
    <property type="entry name" value="WcbI"/>
    <property type="match status" value="1"/>
</dbReference>
<proteinExistence type="predicted"/>
<gene>
    <name evidence="2" type="ORF">QWZ18_09770</name>
</gene>
<sequence>MLSRPLTPARDVALNDLPRRARSAFTLSAPSWAPTSWPPTWATPWRNRARAATTRDGPSIAVLGNCQARGIARAMRLLAPRSPVRYLPMGSLKRDHGHVDGLIRTLQAHDHVFSQAFPAGLIPGGDVATLRAADPRLKLFPSIVFSAFHPDMVYAGQASDLAALKLTPSPMGQYHSAIALTAHRLGLDVGRTVGLFREDVFARLGYLEHWDPAVRELAAAATALGFGLEREVTRWARRGAFMHLMNHPKVHVLGDIARRLLQENGLTPEPVEIEDYLGDELAQDVVWPIYPPVAEHFGLTGSYLFKAKPRRDDFPTLYDLAGFVAASFTIYDTVPQGDLACPRVEAWLAAPDIVALFRGG</sequence>
<dbReference type="Proteomes" id="UP001244297">
    <property type="component" value="Unassembled WGS sequence"/>
</dbReference>
<keyword evidence="3" id="KW-1185">Reference proteome</keyword>
<dbReference type="InterPro" id="IPR041307">
    <property type="entry name" value="WcbI"/>
</dbReference>
<evidence type="ECO:0000313" key="3">
    <source>
        <dbReference type="Proteomes" id="UP001244297"/>
    </source>
</evidence>
<name>A0ABT8AME5_9HYPH</name>
<dbReference type="EMBL" id="JAUFPT010000027">
    <property type="protein sequence ID" value="MDN3570912.1"/>
    <property type="molecule type" value="Genomic_DNA"/>
</dbReference>
<comment type="caution">
    <text evidence="2">The sequence shown here is derived from an EMBL/GenBank/DDBJ whole genome shotgun (WGS) entry which is preliminary data.</text>
</comment>
<reference evidence="3" key="1">
    <citation type="journal article" date="2019" name="Int. J. Syst. Evol. Microbiol.">
        <title>The Global Catalogue of Microorganisms (GCM) 10K type strain sequencing project: providing services to taxonomists for standard genome sequencing and annotation.</title>
        <authorList>
            <consortium name="The Broad Institute Genomics Platform"/>
            <consortium name="The Broad Institute Genome Sequencing Center for Infectious Disease"/>
            <person name="Wu L."/>
            <person name="Ma J."/>
        </authorList>
    </citation>
    <scope>NUCLEOTIDE SEQUENCE [LARGE SCALE GENOMIC DNA]</scope>
    <source>
        <strain evidence="3">CECT 7806</strain>
    </source>
</reference>